<dbReference type="Pfam" id="PF17786">
    <property type="entry name" value="Mannosidase_ig"/>
    <property type="match status" value="1"/>
</dbReference>
<evidence type="ECO:0000256" key="5">
    <source>
        <dbReference type="ARBA" id="ARBA00023295"/>
    </source>
</evidence>
<dbReference type="Proteomes" id="UP001556367">
    <property type="component" value="Unassembled WGS sequence"/>
</dbReference>
<dbReference type="PANTHER" id="PTHR43730:SF1">
    <property type="entry name" value="BETA-MANNOSIDASE"/>
    <property type="match status" value="1"/>
</dbReference>
<evidence type="ECO:0000256" key="3">
    <source>
        <dbReference type="ARBA" id="ARBA00012754"/>
    </source>
</evidence>
<organism evidence="12 13">
    <name type="scientific">Hohenbuehelia grisea</name>
    <dbReference type="NCBI Taxonomy" id="104357"/>
    <lineage>
        <taxon>Eukaryota</taxon>
        <taxon>Fungi</taxon>
        <taxon>Dikarya</taxon>
        <taxon>Basidiomycota</taxon>
        <taxon>Agaricomycotina</taxon>
        <taxon>Agaricomycetes</taxon>
        <taxon>Agaricomycetidae</taxon>
        <taxon>Agaricales</taxon>
        <taxon>Pleurotineae</taxon>
        <taxon>Pleurotaceae</taxon>
        <taxon>Hohenbuehelia</taxon>
    </lineage>
</organism>
<dbReference type="PANTHER" id="PTHR43730">
    <property type="entry name" value="BETA-MANNOSIDASE"/>
    <property type="match status" value="1"/>
</dbReference>
<evidence type="ECO:0000259" key="11">
    <source>
        <dbReference type="Pfam" id="PF22666"/>
    </source>
</evidence>
<reference evidence="13" key="1">
    <citation type="submission" date="2024-06" db="EMBL/GenBank/DDBJ databases">
        <title>Multi-omics analyses provide insights into the biosynthesis of the anticancer antibiotic pleurotin in Hohenbuehelia grisea.</title>
        <authorList>
            <person name="Weaver J.A."/>
            <person name="Alberti F."/>
        </authorList>
    </citation>
    <scope>NUCLEOTIDE SEQUENCE [LARGE SCALE GENOMIC DNA]</scope>
    <source>
        <strain evidence="13">T-177</strain>
    </source>
</reference>
<name>A0ABR3JZE7_9AGAR</name>
<keyword evidence="4" id="KW-0378">Hydrolase</keyword>
<dbReference type="EC" id="3.2.1.25" evidence="3"/>
<keyword evidence="13" id="KW-1185">Reference proteome</keyword>
<dbReference type="InterPro" id="IPR054593">
    <property type="entry name" value="Beta-mannosidase-like_N2"/>
</dbReference>
<dbReference type="InterPro" id="IPR017853">
    <property type="entry name" value="GH"/>
</dbReference>
<dbReference type="InterPro" id="IPR036156">
    <property type="entry name" value="Beta-gal/glucu_dom_sf"/>
</dbReference>
<sequence>MRAETVELSNRWYWKQHNTTLDVLGHEWHIGNSNDSILEKWQPASSFPSEIHVELLKSKRIPDPFIGFNEHCVQWIGEAEWLYKTSFSISIPAPRFARLIFEGIDTICDVYLNHEKILETDNMFRTYCYSMSTANLGEYELLLHFKSVKKLAKDEEERFGKVRAGSTNLGDPSRVYIRKAQYDWRWDWGPELLTSLFGILDLRYSVPTPSLALDVIIEGYSDKISSLAFLIRLDHSDGQNIISERHSLDSASFSNDETRPELRTWAVSNICHSSLGNTTVEPWWPVGYGDQNLYDLIIEIVDQDDEIIDEYHHRIGFRNVKLVQEDLVEPDRYGTGSTFLFEVNGVRLFMGELDILVWLDFQFACGVYPAHDVFVESVRAEAVDNVKRLRHHPCLALFCGNNEDYQQVLQWGGIDALPARKIYEHVLPEVVESLTSSTIPYHRGSPYGGKGWDTSDPTIGDVHQWNIWGGKELPYQSYDELGGRFVSEFGMPSLPSMKTIAYWMKGAEASDWHPQSTWMAQHTGAGSFERRFAIAMNDNFRITNDLETYAYTTQLMQSEAMSYAYRSWRREWRGKGKEYNAGVLIWQMNDCWPVTSWAIIDYFMRPKLAYFTISRELAAVSVGISRTVIQNRDNDRPRQFYEFGAIQSHGAIFDVWGTNRTLAPITIQLELSFFDLQSNWQHVELHEATLKPNQSTELLTAIPCSGRPKNPVEKAPSGDPLWTTTYSVVIAARLLDKVTGTVLARSADWPQPFKHLKIPDPNLLTEFDAEREVVYVRVSKPAKGVFFSVDGEDDGGVEWSDNALDVMPDDPQVLEVKGLRGRQLAVAYLGKEKVTRF</sequence>
<evidence type="ECO:0000256" key="2">
    <source>
        <dbReference type="ARBA" id="ARBA00004740"/>
    </source>
</evidence>
<proteinExistence type="inferred from homology"/>
<evidence type="ECO:0000259" key="10">
    <source>
        <dbReference type="Pfam" id="PF17786"/>
    </source>
</evidence>
<evidence type="ECO:0000256" key="6">
    <source>
        <dbReference type="ARBA" id="ARBA00038429"/>
    </source>
</evidence>
<evidence type="ECO:0000259" key="9">
    <source>
        <dbReference type="Pfam" id="PF00703"/>
    </source>
</evidence>
<evidence type="ECO:0000256" key="7">
    <source>
        <dbReference type="ARBA" id="ARBA00041069"/>
    </source>
</evidence>
<dbReference type="InterPro" id="IPR050887">
    <property type="entry name" value="Beta-mannosidase_GH2"/>
</dbReference>
<feature type="domain" description="Mannosidase Ig/CBM-like" evidence="10">
    <location>
        <begin position="653"/>
        <end position="755"/>
    </location>
</feature>
<dbReference type="Gene3D" id="3.20.20.80">
    <property type="entry name" value="Glycosidases"/>
    <property type="match status" value="1"/>
</dbReference>
<dbReference type="Pfam" id="PF22666">
    <property type="entry name" value="Glyco_hydro_2_N2"/>
    <property type="match status" value="1"/>
</dbReference>
<dbReference type="InterPro" id="IPR013783">
    <property type="entry name" value="Ig-like_fold"/>
</dbReference>
<feature type="domain" description="Beta-mannosidase-like galactose-binding" evidence="11">
    <location>
        <begin position="28"/>
        <end position="195"/>
    </location>
</feature>
<evidence type="ECO:0000313" key="13">
    <source>
        <dbReference type="Proteomes" id="UP001556367"/>
    </source>
</evidence>
<dbReference type="SUPFAM" id="SSF49785">
    <property type="entry name" value="Galactose-binding domain-like"/>
    <property type="match status" value="1"/>
</dbReference>
<protein>
    <recommendedName>
        <fullName evidence="7">Beta-mannosidase B</fullName>
        <ecNumber evidence="3">3.2.1.25</ecNumber>
    </recommendedName>
    <alternativeName>
        <fullName evidence="8">Mannanase B</fullName>
    </alternativeName>
</protein>
<accession>A0ABR3JZE7</accession>
<dbReference type="SUPFAM" id="SSF51445">
    <property type="entry name" value="(Trans)glycosidases"/>
    <property type="match status" value="1"/>
</dbReference>
<dbReference type="EMBL" id="JASNQZ010000001">
    <property type="protein sequence ID" value="KAL0960497.1"/>
    <property type="molecule type" value="Genomic_DNA"/>
</dbReference>
<comment type="pathway">
    <text evidence="2">Glycan metabolism; N-glycan degradation.</text>
</comment>
<evidence type="ECO:0000256" key="8">
    <source>
        <dbReference type="ARBA" id="ARBA00041614"/>
    </source>
</evidence>
<gene>
    <name evidence="12" type="ORF">HGRIS_005535</name>
</gene>
<dbReference type="Pfam" id="PF00703">
    <property type="entry name" value="Glyco_hydro_2"/>
    <property type="match status" value="1"/>
</dbReference>
<dbReference type="SUPFAM" id="SSF49303">
    <property type="entry name" value="beta-Galactosidase/glucuronidase domain"/>
    <property type="match status" value="2"/>
</dbReference>
<comment type="caution">
    <text evidence="12">The sequence shown here is derived from an EMBL/GenBank/DDBJ whole genome shotgun (WGS) entry which is preliminary data.</text>
</comment>
<evidence type="ECO:0000313" key="12">
    <source>
        <dbReference type="EMBL" id="KAL0960497.1"/>
    </source>
</evidence>
<dbReference type="InterPro" id="IPR008979">
    <property type="entry name" value="Galactose-bd-like_sf"/>
</dbReference>
<comment type="similarity">
    <text evidence="6">Belongs to the glycosyl hydrolase 2 family. Beta-mannosidase B subfamily.</text>
</comment>
<evidence type="ECO:0000256" key="1">
    <source>
        <dbReference type="ARBA" id="ARBA00000829"/>
    </source>
</evidence>
<dbReference type="InterPro" id="IPR006102">
    <property type="entry name" value="Ig-like_GH2"/>
</dbReference>
<feature type="domain" description="Glycoside hydrolase family 2 immunoglobulin-like beta-sandwich" evidence="9">
    <location>
        <begin position="211"/>
        <end position="318"/>
    </location>
</feature>
<keyword evidence="5" id="KW-0326">Glycosidase</keyword>
<dbReference type="Gene3D" id="2.60.40.10">
    <property type="entry name" value="Immunoglobulins"/>
    <property type="match status" value="2"/>
</dbReference>
<evidence type="ECO:0000256" key="4">
    <source>
        <dbReference type="ARBA" id="ARBA00022801"/>
    </source>
</evidence>
<dbReference type="InterPro" id="IPR041447">
    <property type="entry name" value="Mannosidase_ig"/>
</dbReference>
<dbReference type="Gene3D" id="2.60.120.260">
    <property type="entry name" value="Galactose-binding domain-like"/>
    <property type="match status" value="1"/>
</dbReference>
<comment type="catalytic activity">
    <reaction evidence="1">
        <text>Hydrolysis of terminal, non-reducing beta-D-mannose residues in beta-D-mannosides.</text>
        <dbReference type="EC" id="3.2.1.25"/>
    </reaction>
</comment>